<accession>A0A1G8A3N3</accession>
<keyword evidence="3" id="KW-1185">Reference proteome</keyword>
<dbReference type="AlphaFoldDB" id="A0A1G8A3N3"/>
<dbReference type="OrthoDB" id="7277252at2"/>
<organism evidence="2 3">
    <name type="scientific">Pelagibacterium luteolum</name>
    <dbReference type="NCBI Taxonomy" id="440168"/>
    <lineage>
        <taxon>Bacteria</taxon>
        <taxon>Pseudomonadati</taxon>
        <taxon>Pseudomonadota</taxon>
        <taxon>Alphaproteobacteria</taxon>
        <taxon>Hyphomicrobiales</taxon>
        <taxon>Devosiaceae</taxon>
        <taxon>Pelagibacterium</taxon>
    </lineage>
</organism>
<sequence length="114" mass="12009">MGEAHVPANRILLIPLGFTIWAAAFVVLYATNAIGCAFEWPSAVQRGMLIAISLGFLGLGGVAWHLVHRHWERNAKAEVAPAPTLSIIGIYGLGSAFVAMIGVAIPVLATSMCI</sequence>
<keyword evidence="1" id="KW-0812">Transmembrane</keyword>
<dbReference type="Proteomes" id="UP000199495">
    <property type="component" value="Unassembled WGS sequence"/>
</dbReference>
<dbReference type="STRING" id="440168.SAMN04487974_12514"/>
<proteinExistence type="predicted"/>
<evidence type="ECO:0000313" key="2">
    <source>
        <dbReference type="EMBL" id="SDH15020.1"/>
    </source>
</evidence>
<protein>
    <submittedName>
        <fullName evidence="2">Uncharacterized protein</fullName>
    </submittedName>
</protein>
<dbReference type="EMBL" id="FNCS01000025">
    <property type="protein sequence ID" value="SDH15020.1"/>
    <property type="molecule type" value="Genomic_DNA"/>
</dbReference>
<evidence type="ECO:0000256" key="1">
    <source>
        <dbReference type="SAM" id="Phobius"/>
    </source>
</evidence>
<keyword evidence="1" id="KW-1133">Transmembrane helix</keyword>
<reference evidence="2 3" key="1">
    <citation type="submission" date="2016-10" db="EMBL/GenBank/DDBJ databases">
        <authorList>
            <person name="de Groot N.N."/>
        </authorList>
    </citation>
    <scope>NUCLEOTIDE SEQUENCE [LARGE SCALE GENOMIC DNA]</scope>
    <source>
        <strain evidence="2 3">CGMCC 1.10267</strain>
    </source>
</reference>
<name>A0A1G8A3N3_9HYPH</name>
<feature type="transmembrane region" description="Helical" evidence="1">
    <location>
        <begin position="87"/>
        <end position="109"/>
    </location>
</feature>
<gene>
    <name evidence="2" type="ORF">SAMN04487974_12514</name>
</gene>
<evidence type="ECO:0000313" key="3">
    <source>
        <dbReference type="Proteomes" id="UP000199495"/>
    </source>
</evidence>
<dbReference type="RefSeq" id="WP_090599716.1">
    <property type="nucleotide sequence ID" value="NZ_FNCS01000025.1"/>
</dbReference>
<keyword evidence="1" id="KW-0472">Membrane</keyword>
<feature type="transmembrane region" description="Helical" evidence="1">
    <location>
        <begin position="12"/>
        <end position="35"/>
    </location>
</feature>
<feature type="transmembrane region" description="Helical" evidence="1">
    <location>
        <begin position="47"/>
        <end position="67"/>
    </location>
</feature>